<dbReference type="Gene3D" id="3.90.180.10">
    <property type="entry name" value="Medium-chain alcohol dehydrogenases, catalytic domain"/>
    <property type="match status" value="1"/>
</dbReference>
<comment type="cofactor">
    <cofactor evidence="1 5">
        <name>Zn(2+)</name>
        <dbReference type="ChEBI" id="CHEBI:29105"/>
    </cofactor>
</comment>
<dbReference type="PROSITE" id="PS00065">
    <property type="entry name" value="D_2_HYDROXYACID_DH_1"/>
    <property type="match status" value="1"/>
</dbReference>
<dbReference type="FunFam" id="3.40.50.720:FF:000022">
    <property type="entry name" value="Cinnamyl alcohol dehydrogenase"/>
    <property type="match status" value="1"/>
</dbReference>
<dbReference type="InterPro" id="IPR047109">
    <property type="entry name" value="CAD-like"/>
</dbReference>
<evidence type="ECO:0000256" key="5">
    <source>
        <dbReference type="RuleBase" id="RU361277"/>
    </source>
</evidence>
<comment type="caution">
    <text evidence="7">The sequence shown here is derived from an EMBL/GenBank/DDBJ whole genome shotgun (WGS) entry which is preliminary data.</text>
</comment>
<evidence type="ECO:0000313" key="7">
    <source>
        <dbReference type="EMBL" id="KAJ7616116.1"/>
    </source>
</evidence>
<dbReference type="GO" id="GO:0016616">
    <property type="term" value="F:oxidoreductase activity, acting on the CH-OH group of donors, NAD or NADP as acceptor"/>
    <property type="evidence" value="ECO:0007669"/>
    <property type="project" value="InterPro"/>
</dbReference>
<evidence type="ECO:0000256" key="1">
    <source>
        <dbReference type="ARBA" id="ARBA00001947"/>
    </source>
</evidence>
<dbReference type="SMART" id="SM00829">
    <property type="entry name" value="PKS_ER"/>
    <property type="match status" value="1"/>
</dbReference>
<dbReference type="SUPFAM" id="SSF51735">
    <property type="entry name" value="NAD(P)-binding Rossmann-fold domains"/>
    <property type="match status" value="1"/>
</dbReference>
<keyword evidence="2 5" id="KW-0479">Metal-binding</keyword>
<keyword evidence="3 5" id="KW-0862">Zinc</keyword>
<dbReference type="InterPro" id="IPR002328">
    <property type="entry name" value="ADH_Zn_CS"/>
</dbReference>
<name>A0AAD7BC13_9AGAR</name>
<dbReference type="Pfam" id="PF00107">
    <property type="entry name" value="ADH_zinc_N"/>
    <property type="match status" value="1"/>
</dbReference>
<dbReference type="InterPro" id="IPR020843">
    <property type="entry name" value="ER"/>
</dbReference>
<dbReference type="Proteomes" id="UP001221142">
    <property type="component" value="Unassembled WGS sequence"/>
</dbReference>
<evidence type="ECO:0000259" key="6">
    <source>
        <dbReference type="SMART" id="SM00829"/>
    </source>
</evidence>
<gene>
    <name evidence="7" type="ORF">FB45DRAFT_841763</name>
</gene>
<accession>A0AAD7BC13</accession>
<evidence type="ECO:0000256" key="4">
    <source>
        <dbReference type="ARBA" id="ARBA00023002"/>
    </source>
</evidence>
<dbReference type="AlphaFoldDB" id="A0AAD7BC13"/>
<dbReference type="GO" id="GO:0008270">
    <property type="term" value="F:zinc ion binding"/>
    <property type="evidence" value="ECO:0007669"/>
    <property type="project" value="InterPro"/>
</dbReference>
<keyword evidence="4" id="KW-0560">Oxidoreductase</keyword>
<proteinExistence type="inferred from homology"/>
<evidence type="ECO:0000256" key="2">
    <source>
        <dbReference type="ARBA" id="ARBA00022723"/>
    </source>
</evidence>
<reference evidence="7" key="1">
    <citation type="submission" date="2023-03" db="EMBL/GenBank/DDBJ databases">
        <title>Massive genome expansion in bonnet fungi (Mycena s.s.) driven by repeated elements and novel gene families across ecological guilds.</title>
        <authorList>
            <consortium name="Lawrence Berkeley National Laboratory"/>
            <person name="Harder C.B."/>
            <person name="Miyauchi S."/>
            <person name="Viragh M."/>
            <person name="Kuo A."/>
            <person name="Thoen E."/>
            <person name="Andreopoulos B."/>
            <person name="Lu D."/>
            <person name="Skrede I."/>
            <person name="Drula E."/>
            <person name="Henrissat B."/>
            <person name="Morin E."/>
            <person name="Kohler A."/>
            <person name="Barry K."/>
            <person name="LaButti K."/>
            <person name="Morin E."/>
            <person name="Salamov A."/>
            <person name="Lipzen A."/>
            <person name="Mereny Z."/>
            <person name="Hegedus B."/>
            <person name="Baldrian P."/>
            <person name="Stursova M."/>
            <person name="Weitz H."/>
            <person name="Taylor A."/>
            <person name="Grigoriev I.V."/>
            <person name="Nagy L.G."/>
            <person name="Martin F."/>
            <person name="Kauserud H."/>
        </authorList>
    </citation>
    <scope>NUCLEOTIDE SEQUENCE</scope>
    <source>
        <strain evidence="7">9284</strain>
    </source>
</reference>
<dbReference type="PROSITE" id="PS00059">
    <property type="entry name" value="ADH_ZINC"/>
    <property type="match status" value="1"/>
</dbReference>
<dbReference type="EMBL" id="JARKIF010000023">
    <property type="protein sequence ID" value="KAJ7616116.1"/>
    <property type="molecule type" value="Genomic_DNA"/>
</dbReference>
<evidence type="ECO:0000256" key="3">
    <source>
        <dbReference type="ARBA" id="ARBA00022833"/>
    </source>
</evidence>
<dbReference type="InterPro" id="IPR011032">
    <property type="entry name" value="GroES-like_sf"/>
</dbReference>
<dbReference type="Pfam" id="PF08240">
    <property type="entry name" value="ADH_N"/>
    <property type="match status" value="1"/>
</dbReference>
<sequence length="334" mass="36212">MSIDITVFKGSPNGIVEAKTSQPLPTGNQVLVKVTHSGVCGSDELLVTVDLVLGHEGVGVVQQMGEAVDKDKWKVGDVVGWGYVHSVCGKCEQCHHGHDQYCKKAESYGHNNFHQGSFSSHAIWDASILYKIPSGLAPEHAAPLMCAGATVFGAIEEYNIRPADRVGVVGVGGLGHMAIQFLSAIGAEVVVFSSTEAKREDAMRLGATEFHPTKGVEKFEGVKEVDHLLVTTSVLPDWTPYLTVVKPRGKIFLLTVSLDNVVLPNFPLIASGLTIQASMVACRTVHERMLEFAVRNKVEPIIERFPMTREGVQKAMDNLKGGQLRYRAVLVAEQ</sequence>
<evidence type="ECO:0000313" key="8">
    <source>
        <dbReference type="Proteomes" id="UP001221142"/>
    </source>
</evidence>
<keyword evidence="8" id="KW-1185">Reference proteome</keyword>
<dbReference type="InterPro" id="IPR029752">
    <property type="entry name" value="D-isomer_DH_CS1"/>
</dbReference>
<dbReference type="SUPFAM" id="SSF50129">
    <property type="entry name" value="GroES-like"/>
    <property type="match status" value="1"/>
</dbReference>
<dbReference type="InterPro" id="IPR013149">
    <property type="entry name" value="ADH-like_C"/>
</dbReference>
<dbReference type="Gene3D" id="3.40.50.720">
    <property type="entry name" value="NAD(P)-binding Rossmann-like Domain"/>
    <property type="match status" value="1"/>
</dbReference>
<dbReference type="PANTHER" id="PTHR42683">
    <property type="entry name" value="ALDEHYDE REDUCTASE"/>
    <property type="match status" value="1"/>
</dbReference>
<dbReference type="InterPro" id="IPR036291">
    <property type="entry name" value="NAD(P)-bd_dom_sf"/>
</dbReference>
<feature type="domain" description="Enoyl reductase (ER)" evidence="6">
    <location>
        <begin position="10"/>
        <end position="330"/>
    </location>
</feature>
<dbReference type="InterPro" id="IPR013154">
    <property type="entry name" value="ADH-like_N"/>
</dbReference>
<comment type="similarity">
    <text evidence="5">Belongs to the zinc-containing alcohol dehydrogenase family.</text>
</comment>
<dbReference type="CDD" id="cd05283">
    <property type="entry name" value="CAD1"/>
    <property type="match status" value="1"/>
</dbReference>
<organism evidence="7 8">
    <name type="scientific">Roridomyces roridus</name>
    <dbReference type="NCBI Taxonomy" id="1738132"/>
    <lineage>
        <taxon>Eukaryota</taxon>
        <taxon>Fungi</taxon>
        <taxon>Dikarya</taxon>
        <taxon>Basidiomycota</taxon>
        <taxon>Agaricomycotina</taxon>
        <taxon>Agaricomycetes</taxon>
        <taxon>Agaricomycetidae</taxon>
        <taxon>Agaricales</taxon>
        <taxon>Marasmiineae</taxon>
        <taxon>Mycenaceae</taxon>
        <taxon>Roridomyces</taxon>
    </lineage>
</organism>
<protein>
    <submittedName>
        <fullName evidence="7">NADP-dependent alcohol dehydrogenase C 2</fullName>
    </submittedName>
</protein>